<evidence type="ECO:0000313" key="2">
    <source>
        <dbReference type="EMBL" id="EGC29264.1"/>
    </source>
</evidence>
<dbReference type="KEGG" id="dpp:DICPUDRAFT_159179"/>
<dbReference type="GeneID" id="10506290"/>
<dbReference type="RefSeq" id="XP_003294217.1">
    <property type="nucleotide sequence ID" value="XM_003294169.1"/>
</dbReference>
<feature type="region of interest" description="Disordered" evidence="1">
    <location>
        <begin position="35"/>
        <end position="59"/>
    </location>
</feature>
<evidence type="ECO:0000313" key="3">
    <source>
        <dbReference type="Proteomes" id="UP000001064"/>
    </source>
</evidence>
<protein>
    <submittedName>
        <fullName evidence="2">Uncharacterized protein</fullName>
    </submittedName>
</protein>
<sequence length="59" mass="5979">MVFSSLPVDVDAPTELFLDTGFLNFLVLDNGDGADGADADADADTDADADADADGAEDV</sequence>
<name>F1A3G9_DICPU</name>
<dbReference type="Proteomes" id="UP000001064">
    <property type="component" value="Unassembled WGS sequence"/>
</dbReference>
<dbReference type="VEuPathDB" id="AmoebaDB:DICPUDRAFT_159179"/>
<evidence type="ECO:0000256" key="1">
    <source>
        <dbReference type="SAM" id="MobiDB-lite"/>
    </source>
</evidence>
<organism evidence="2 3">
    <name type="scientific">Dictyostelium purpureum</name>
    <name type="common">Slime mold</name>
    <dbReference type="NCBI Taxonomy" id="5786"/>
    <lineage>
        <taxon>Eukaryota</taxon>
        <taxon>Amoebozoa</taxon>
        <taxon>Evosea</taxon>
        <taxon>Eumycetozoa</taxon>
        <taxon>Dictyostelia</taxon>
        <taxon>Dictyosteliales</taxon>
        <taxon>Dictyosteliaceae</taxon>
        <taxon>Dictyostelium</taxon>
    </lineage>
</organism>
<accession>F1A3G9</accession>
<dbReference type="AlphaFoldDB" id="F1A3G9"/>
<dbReference type="InParanoid" id="F1A3G9"/>
<proteinExistence type="predicted"/>
<dbReference type="EMBL" id="GL871458">
    <property type="protein sequence ID" value="EGC29264.1"/>
    <property type="molecule type" value="Genomic_DNA"/>
</dbReference>
<reference evidence="3" key="1">
    <citation type="journal article" date="2011" name="Genome Biol.">
        <title>Comparative genomics of the social amoebae Dictyostelium discoideum and Dictyostelium purpureum.</title>
        <authorList>
            <consortium name="US DOE Joint Genome Institute (JGI-PGF)"/>
            <person name="Sucgang R."/>
            <person name="Kuo A."/>
            <person name="Tian X."/>
            <person name="Salerno W."/>
            <person name="Parikh A."/>
            <person name="Feasley C.L."/>
            <person name="Dalin E."/>
            <person name="Tu H."/>
            <person name="Huang E."/>
            <person name="Barry K."/>
            <person name="Lindquist E."/>
            <person name="Shapiro H."/>
            <person name="Bruce D."/>
            <person name="Schmutz J."/>
            <person name="Salamov A."/>
            <person name="Fey P."/>
            <person name="Gaudet P."/>
            <person name="Anjard C."/>
            <person name="Babu M.M."/>
            <person name="Basu S."/>
            <person name="Bushmanova Y."/>
            <person name="van der Wel H."/>
            <person name="Katoh-Kurasawa M."/>
            <person name="Dinh C."/>
            <person name="Coutinho P.M."/>
            <person name="Saito T."/>
            <person name="Elias M."/>
            <person name="Schaap P."/>
            <person name="Kay R.R."/>
            <person name="Henrissat B."/>
            <person name="Eichinger L."/>
            <person name="Rivero F."/>
            <person name="Putnam N.H."/>
            <person name="West C.M."/>
            <person name="Loomis W.F."/>
            <person name="Chisholm R.L."/>
            <person name="Shaulsky G."/>
            <person name="Strassmann J.E."/>
            <person name="Queller D.C."/>
            <person name="Kuspa A."/>
            <person name="Grigoriev I.V."/>
        </authorList>
    </citation>
    <scope>NUCLEOTIDE SEQUENCE [LARGE SCALE GENOMIC DNA]</scope>
    <source>
        <strain evidence="3">QSDP1</strain>
    </source>
</reference>
<keyword evidence="3" id="KW-1185">Reference proteome</keyword>
<gene>
    <name evidence="2" type="ORF">DICPUDRAFT_159179</name>
</gene>